<dbReference type="Gene3D" id="3.40.50.300">
    <property type="entry name" value="P-loop containing nucleotide triphosphate hydrolases"/>
    <property type="match status" value="2"/>
</dbReference>
<gene>
    <name evidence="13" type="primary">ABCC1</name>
    <name evidence="13" type="ORF">GZH46_00644</name>
</gene>
<dbReference type="EMBL" id="JAIFTH010000074">
    <property type="protein sequence ID" value="KAG9510799.1"/>
    <property type="molecule type" value="Genomic_DNA"/>
</dbReference>
<feature type="transmembrane region" description="Helical" evidence="10">
    <location>
        <begin position="1046"/>
        <end position="1068"/>
    </location>
</feature>
<proteinExistence type="predicted"/>
<feature type="compositionally biased region" description="Basic and acidic residues" evidence="9">
    <location>
        <begin position="219"/>
        <end position="243"/>
    </location>
</feature>
<evidence type="ECO:0000256" key="9">
    <source>
        <dbReference type="SAM" id="MobiDB-lite"/>
    </source>
</evidence>
<dbReference type="SUPFAM" id="SSF52540">
    <property type="entry name" value="P-loop containing nucleoside triphosphate hydrolases"/>
    <property type="match status" value="2"/>
</dbReference>
<feature type="domain" description="ABC transporter" evidence="11">
    <location>
        <begin position="1223"/>
        <end position="1457"/>
    </location>
</feature>
<dbReference type="CDD" id="cd18603">
    <property type="entry name" value="ABC_6TM_MRP1_2_3_6_D2_like"/>
    <property type="match status" value="1"/>
</dbReference>
<dbReference type="Pfam" id="PF00664">
    <property type="entry name" value="ABC_membrane"/>
    <property type="match status" value="2"/>
</dbReference>
<keyword evidence="14" id="KW-1185">Reference proteome</keyword>
<evidence type="ECO:0000313" key="14">
    <source>
        <dbReference type="Proteomes" id="UP000825002"/>
    </source>
</evidence>
<keyword evidence="6" id="KW-0067">ATP-binding</keyword>
<dbReference type="InterPro" id="IPR050173">
    <property type="entry name" value="ABC_transporter_C-like"/>
</dbReference>
<feature type="domain" description="ABC transporter" evidence="11">
    <location>
        <begin position="580"/>
        <end position="806"/>
    </location>
</feature>
<dbReference type="Pfam" id="PF00005">
    <property type="entry name" value="ABC_tran"/>
    <property type="match status" value="2"/>
</dbReference>
<dbReference type="PROSITE" id="PS00211">
    <property type="entry name" value="ABC_TRANSPORTER_1"/>
    <property type="match status" value="2"/>
</dbReference>
<feature type="compositionally biased region" description="Polar residues" evidence="9">
    <location>
        <begin position="846"/>
        <end position="857"/>
    </location>
</feature>
<dbReference type="InterPro" id="IPR003593">
    <property type="entry name" value="AAA+_ATPase"/>
</dbReference>
<protein>
    <submittedName>
        <fullName evidence="13">Multidrug resistance-associated protein 1</fullName>
    </submittedName>
</protein>
<evidence type="ECO:0000256" key="10">
    <source>
        <dbReference type="SAM" id="Phobius"/>
    </source>
</evidence>
<feature type="transmembrane region" description="Helical" evidence="10">
    <location>
        <begin position="404"/>
        <end position="422"/>
    </location>
</feature>
<feature type="compositionally biased region" description="Basic and acidic residues" evidence="9">
    <location>
        <begin position="832"/>
        <end position="845"/>
    </location>
</feature>
<keyword evidence="4" id="KW-0677">Repeat</keyword>
<evidence type="ECO:0000256" key="4">
    <source>
        <dbReference type="ARBA" id="ARBA00022737"/>
    </source>
</evidence>
<feature type="transmembrane region" description="Helical" evidence="10">
    <location>
        <begin position="1021"/>
        <end position="1040"/>
    </location>
</feature>
<dbReference type="SUPFAM" id="SSF90123">
    <property type="entry name" value="ABC transporter transmembrane region"/>
    <property type="match status" value="2"/>
</dbReference>
<feature type="region of interest" description="Disordered" evidence="9">
    <location>
        <begin position="832"/>
        <end position="881"/>
    </location>
</feature>
<dbReference type="PROSITE" id="PS50893">
    <property type="entry name" value="ABC_TRANSPORTER_2"/>
    <property type="match status" value="2"/>
</dbReference>
<feature type="transmembrane region" description="Helical" evidence="10">
    <location>
        <begin position="1137"/>
        <end position="1155"/>
    </location>
</feature>
<feature type="transmembrane region" description="Helical" evidence="10">
    <location>
        <begin position="380"/>
        <end position="398"/>
    </location>
</feature>
<feature type="transmembrane region" description="Helical" evidence="10">
    <location>
        <begin position="299"/>
        <end position="319"/>
    </location>
</feature>
<evidence type="ECO:0000259" key="11">
    <source>
        <dbReference type="PROSITE" id="PS50893"/>
    </source>
</evidence>
<keyword evidence="8 10" id="KW-0472">Membrane</keyword>
<feature type="transmembrane region" description="Helical" evidence="10">
    <location>
        <begin position="486"/>
        <end position="510"/>
    </location>
</feature>
<feature type="domain" description="ABC transmembrane type-1" evidence="12">
    <location>
        <begin position="266"/>
        <end position="547"/>
    </location>
</feature>
<keyword evidence="5" id="KW-0547">Nucleotide-binding</keyword>
<dbReference type="CDD" id="cd18595">
    <property type="entry name" value="ABC_6TM_MRP1_2_3_6_D1_like"/>
    <property type="match status" value="1"/>
</dbReference>
<feature type="domain" description="ABC transmembrane type-1" evidence="12">
    <location>
        <begin position="905"/>
        <end position="1188"/>
    </location>
</feature>
<comment type="caution">
    <text evidence="13">The sequence shown here is derived from an EMBL/GenBank/DDBJ whole genome shotgun (WGS) entry which is preliminary data.</text>
</comment>
<dbReference type="PANTHER" id="PTHR24223:SF443">
    <property type="entry name" value="MULTIDRUG-RESISTANCE LIKE PROTEIN 1, ISOFORM I"/>
    <property type="match status" value="1"/>
</dbReference>
<evidence type="ECO:0000256" key="1">
    <source>
        <dbReference type="ARBA" id="ARBA00004128"/>
    </source>
</evidence>
<organism evidence="13 14">
    <name type="scientific">Fragariocoptes setiger</name>
    <dbReference type="NCBI Taxonomy" id="1670756"/>
    <lineage>
        <taxon>Eukaryota</taxon>
        <taxon>Metazoa</taxon>
        <taxon>Ecdysozoa</taxon>
        <taxon>Arthropoda</taxon>
        <taxon>Chelicerata</taxon>
        <taxon>Arachnida</taxon>
        <taxon>Acari</taxon>
        <taxon>Acariformes</taxon>
        <taxon>Trombidiformes</taxon>
        <taxon>Prostigmata</taxon>
        <taxon>Eupodina</taxon>
        <taxon>Eriophyoidea</taxon>
        <taxon>Phytoptidae</taxon>
        <taxon>Fragariocoptes</taxon>
    </lineage>
</organism>
<accession>A0ABQ7SBK0</accession>
<feature type="transmembrane region" description="Helical" evidence="10">
    <location>
        <begin position="138"/>
        <end position="157"/>
    </location>
</feature>
<evidence type="ECO:0000313" key="13">
    <source>
        <dbReference type="EMBL" id="KAG9510799.1"/>
    </source>
</evidence>
<dbReference type="InterPro" id="IPR036640">
    <property type="entry name" value="ABC1_TM_sf"/>
</dbReference>
<dbReference type="InterPro" id="IPR027417">
    <property type="entry name" value="P-loop_NTPase"/>
</dbReference>
<feature type="compositionally biased region" description="Low complexity" evidence="9">
    <location>
        <begin position="865"/>
        <end position="881"/>
    </location>
</feature>
<dbReference type="SMART" id="SM00382">
    <property type="entry name" value="AAA"/>
    <property type="match status" value="2"/>
</dbReference>
<keyword evidence="3 10" id="KW-0812">Transmembrane</keyword>
<comment type="subcellular location">
    <subcellularLocation>
        <location evidence="1">Vacuole membrane</location>
        <topology evidence="1">Multi-pass membrane protein</topology>
    </subcellularLocation>
</comment>
<feature type="transmembrane region" description="Helical" evidence="10">
    <location>
        <begin position="1161"/>
        <end position="1180"/>
    </location>
</feature>
<dbReference type="Proteomes" id="UP000825002">
    <property type="component" value="Unassembled WGS sequence"/>
</dbReference>
<evidence type="ECO:0000256" key="8">
    <source>
        <dbReference type="ARBA" id="ARBA00023136"/>
    </source>
</evidence>
<reference evidence="13 14" key="1">
    <citation type="submission" date="2020-10" db="EMBL/GenBank/DDBJ databases">
        <authorList>
            <person name="Klimov P.B."/>
            <person name="Dyachkov S.M."/>
            <person name="Chetverikov P.E."/>
        </authorList>
    </citation>
    <scope>NUCLEOTIDE SEQUENCE [LARGE SCALE GENOMIC DNA]</scope>
    <source>
        <strain evidence="13">BMOC 18-1129-001#AD2665</strain>
        <tissue evidence="13">Entire mites</tissue>
    </source>
</reference>
<evidence type="ECO:0000259" key="12">
    <source>
        <dbReference type="PROSITE" id="PS50929"/>
    </source>
</evidence>
<evidence type="ECO:0000256" key="2">
    <source>
        <dbReference type="ARBA" id="ARBA00022448"/>
    </source>
</evidence>
<feature type="transmembrane region" description="Helical" evidence="10">
    <location>
        <begin position="904"/>
        <end position="926"/>
    </location>
</feature>
<keyword evidence="2" id="KW-0813">Transport</keyword>
<dbReference type="InterPro" id="IPR011527">
    <property type="entry name" value="ABC1_TM_dom"/>
</dbReference>
<dbReference type="InterPro" id="IPR003439">
    <property type="entry name" value="ABC_transporter-like_ATP-bd"/>
</dbReference>
<dbReference type="Gene3D" id="1.20.1560.10">
    <property type="entry name" value="ABC transporter type 1, transmembrane domain"/>
    <property type="match status" value="2"/>
</dbReference>
<dbReference type="CDD" id="cd03244">
    <property type="entry name" value="ABCC_MRP_domain2"/>
    <property type="match status" value="1"/>
</dbReference>
<feature type="transmembrane region" description="Helical" evidence="10">
    <location>
        <begin position="946"/>
        <end position="974"/>
    </location>
</feature>
<feature type="region of interest" description="Disordered" evidence="9">
    <location>
        <begin position="1201"/>
        <end position="1220"/>
    </location>
</feature>
<feature type="transmembrane region" description="Helical" evidence="10">
    <location>
        <begin position="270"/>
        <end position="293"/>
    </location>
</feature>
<dbReference type="PANTHER" id="PTHR24223">
    <property type="entry name" value="ATP-BINDING CASSETTE SUB-FAMILY C"/>
    <property type="match status" value="1"/>
</dbReference>
<evidence type="ECO:0000256" key="7">
    <source>
        <dbReference type="ARBA" id="ARBA00022989"/>
    </source>
</evidence>
<sequence length="1468" mass="165421">MANFCNPPLWDNNLSWNTTNEPDLTPCFHETIMAWTPCVVLWLFAPLEFYNVLRAERRYIPITILNLFKSFLAVVLCFLSTGELIDSLLDGDGTAQVDYFTPMIRSFTYLVLSCIADRRAEFLNAGEDFRNRSPEQDASILSVLTFWWLNSIMLLGYKRPLTQDDIYSVRHEDKTEIDTPRFDALIEPQIKKALSNPHKQPEFEPLFDVNAGKLLNNSNKEKDETSDGVKNRRPNREDGELKSEPEKPKYVHVLYTLFQAYWPDLFLAGFLRLLASLLTFASPTLLGLLITFVSGTDPTWRGVFFVVLLFVSTLTESTLNNRQEYLTSLNVMRMRTCLTSVIYRKTLRLSAQGRKNYTTGEIVNLMAVDTQRVTDFVQNFNIIWSAPLQITICLILLWQLLGIGVLAGIGVILVFIPFNTWITSKLKDLQMLVMKSKDKRIKLLSEVFNGIKILKLHAWEEDFGRRVEAIRGDEIRYLTKQTWYSAGMTFAFTCMPFFVGLASFACFVLLSPNNILDANKAFVSLSLFNILRVPLALLPMILTNLANVRVSCNRINRYLESHEIDEKAIDRTPPGNNLDIKIEQGTFAWAPGQSPILTDINVGFEKRKLTAVVGTVGSGKSSLLSAMLGEMYREKGTIQIDPGSSISYVTQEAWILNATLRNNILFTKMHNKEQYRRVIDACALRQDLSTMDRGDETEIGEKGINLSGGQKQRVSLARAVYSDTDIYLLDDPLSAVDSHVGAHIFDKVIGPKGMLRDRTRILVTNKLSILPKVDRIIVIKDGRVSESGTYEELLSARGVFAQLLVKYLIENDIRTDITENVSADVITRELQRREQQEAERSREISPESNRTSPVRETNQSEEARSANNKATNTRNNTTETETAQIGSVSLDVHLRFLRTMGVSFLISLSVYVLSACFSLGTSLWLSEWSNDALNVTHSNNTQLRDIRLGVYAGLGLGETVCILISTVMLSLACLNSSRLLHNSMLRRILRAPLSWFNVTPSGRIMNRFSKDVDTMDSTIRFNVRLLILIALRSITSLILISVGSAYILIPVIPIVILYFLFQIFYVATSRQLKRIESMTKSPIYSHFGETVAGTSSIRAYGVTQQFILESNHRINVNNSSYYISFTAARWLAVRLEILGYIIVFITAMAAVTLRGSVTPGIAGLSITSALSVTTVLSMLVRTYSDFETNLVCIERMIEYTTTPTEPDDDTPPPNPDWPKKGEILFQDYCTRYRPELDLVLRNFNLQVAGSEKVGLVGRTGAGKSSVTLALFRILEPVNGSILIDDVDVTNIGLKWLRSRLSIIPQDPIMFSGTVRQNVDPSEKYDDASIWKAIKMAHLGDFVKDLEKQLDHEVSESGSNFSVGQRQLFCLARTLLRRSKILVLDEATASVDVETDDLIQKTIREEFKNSTVLTIAHRLETIQDYDKVVVMEDGRAVEDGPPRVLIDRPSSKFRDLAIEAGIANSNKYV</sequence>
<feature type="transmembrane region" description="Helical" evidence="10">
    <location>
        <begin position="530"/>
        <end position="548"/>
    </location>
</feature>
<dbReference type="CDD" id="cd03250">
    <property type="entry name" value="ABCC_MRP_domain1"/>
    <property type="match status" value="1"/>
</dbReference>
<feature type="transmembrane region" description="Helical" evidence="10">
    <location>
        <begin position="62"/>
        <end position="81"/>
    </location>
</feature>
<name>A0ABQ7SBK0_9ACAR</name>
<dbReference type="InterPro" id="IPR017871">
    <property type="entry name" value="ABC_transporter-like_CS"/>
</dbReference>
<dbReference type="PROSITE" id="PS50929">
    <property type="entry name" value="ABC_TM1F"/>
    <property type="match status" value="2"/>
</dbReference>
<keyword evidence="7 10" id="KW-1133">Transmembrane helix</keyword>
<evidence type="ECO:0000256" key="5">
    <source>
        <dbReference type="ARBA" id="ARBA00022741"/>
    </source>
</evidence>
<feature type="region of interest" description="Disordered" evidence="9">
    <location>
        <begin position="217"/>
        <end position="243"/>
    </location>
</feature>
<evidence type="ECO:0000256" key="3">
    <source>
        <dbReference type="ARBA" id="ARBA00022692"/>
    </source>
</evidence>
<evidence type="ECO:0000256" key="6">
    <source>
        <dbReference type="ARBA" id="ARBA00022840"/>
    </source>
</evidence>
<feature type="transmembrane region" description="Helical" evidence="10">
    <location>
        <begin position="32"/>
        <end position="50"/>
    </location>
</feature>